<keyword evidence="5" id="KW-1185">Reference proteome</keyword>
<dbReference type="Gene3D" id="3.20.20.140">
    <property type="entry name" value="Metal-dependent hydrolases"/>
    <property type="match status" value="1"/>
</dbReference>
<dbReference type="GO" id="GO:0003676">
    <property type="term" value="F:nucleic acid binding"/>
    <property type="evidence" value="ECO:0007669"/>
    <property type="project" value="InterPro"/>
</dbReference>
<feature type="region of interest" description="Disordered" evidence="2">
    <location>
        <begin position="200"/>
        <end position="226"/>
    </location>
</feature>
<reference evidence="4" key="2">
    <citation type="submission" date="2021-03" db="UniProtKB">
        <authorList>
            <consortium name="EnsemblPlants"/>
        </authorList>
    </citation>
    <scope>IDENTIFICATION</scope>
</reference>
<dbReference type="Pfam" id="PF01979">
    <property type="entry name" value="Amidohydro_1"/>
    <property type="match status" value="1"/>
</dbReference>
<dbReference type="FunFam" id="3.20.20.140:FF:000174">
    <property type="entry name" value="Dihydropyrimidinase-related protein 2"/>
    <property type="match status" value="1"/>
</dbReference>
<dbReference type="PANTHER" id="PTHR11439">
    <property type="entry name" value="GAG-POL-RELATED RETROTRANSPOSON"/>
    <property type="match status" value="1"/>
</dbReference>
<dbReference type="SUPFAM" id="SSF51556">
    <property type="entry name" value="Metallo-dependent hydrolases"/>
    <property type="match status" value="1"/>
</dbReference>
<dbReference type="GO" id="GO:0016810">
    <property type="term" value="F:hydrolase activity, acting on carbon-nitrogen (but not peptide) bonds"/>
    <property type="evidence" value="ECO:0007669"/>
    <property type="project" value="InterPro"/>
</dbReference>
<dbReference type="InterPro" id="IPR043502">
    <property type="entry name" value="DNA/RNA_pol_sf"/>
</dbReference>
<dbReference type="EnsemblPlants" id="evm.model.06.877">
    <property type="protein sequence ID" value="cds.evm.model.06.877"/>
    <property type="gene ID" value="evm.TU.06.877"/>
</dbReference>
<organism evidence="4 5">
    <name type="scientific">Cannabis sativa</name>
    <name type="common">Hemp</name>
    <name type="synonym">Marijuana</name>
    <dbReference type="NCBI Taxonomy" id="3483"/>
    <lineage>
        <taxon>Eukaryota</taxon>
        <taxon>Viridiplantae</taxon>
        <taxon>Streptophyta</taxon>
        <taxon>Embryophyta</taxon>
        <taxon>Tracheophyta</taxon>
        <taxon>Spermatophyta</taxon>
        <taxon>Magnoliopsida</taxon>
        <taxon>eudicotyledons</taxon>
        <taxon>Gunneridae</taxon>
        <taxon>Pentapetalae</taxon>
        <taxon>rosids</taxon>
        <taxon>fabids</taxon>
        <taxon>Rosales</taxon>
        <taxon>Cannabaceae</taxon>
        <taxon>Cannabis</taxon>
    </lineage>
</organism>
<protein>
    <recommendedName>
        <fullName evidence="3">Integrase catalytic domain-containing protein</fullName>
    </recommendedName>
</protein>
<name>A0A803Q0C4_CANSA</name>
<sequence length="751" mass="84586">MATSGDTSAQFSGVPTTMLLPQLQLDRNNYFFWRSFSTKIKSVQSNWGGEYRPLAPVLAKLGIVFRHPCPHTHQQQGRPERKHRHVTEMGLTLLAQAQLPLVYWWDAFTAATFLINRLPVQKANYVTPFELLFSKKLDYTFLKPQVIQHSNVTQTPTPTITPITVSPTDISPTNSPPPGFPLPVYPPFLTSSSVLAQASHSISPTAPDPPAFPPSNPPPTAVSTHPMQALAHPKWRAAMDTERIALIKNKTWVMVPYVEGMTLALLSWDFHNSVSDSSLFFMNNNGHLLLVLVYVDDILITGAKSKDIQQVIFNLNSKFALKTLGQVNYFLGFEAHKIGTNFHLCQTKYAMDILKRTYMVDTKSCTTPICPGHKLYTSSSEMFDDPTLYRSTSGSLQYLTLTRPDLSFAVNKLSQYMQSPTIAHWCACKRILRYIKGTLNKGLVFKPAPRFVLEGFSDADWACDIQDRKSMTGFCVQLGGNLISWGSKNKKQYPAPALRASIEPFLPQPQRSFGSLLFYKNWGSNCSANQTKHIEVDVHFVRELVLQNKIDVSYIPTEEQPADMFTKALTFPKFNFLCSKLSLEFFPCSLRGHVEELVGTDHCTFNSTQKAFGIDDFPKIPNGVNGIEERMHIVWDATVVERMHIVWDTMVESGQISVTDYVRVTSTECARIFNIYPRKGAILAGSDADIIVFNPNSRVEISAKSHHSRSDTNVYEGRRVKVNLNCYSLMKLLFGLLQFEKDTSSLSITRY</sequence>
<evidence type="ECO:0000256" key="2">
    <source>
        <dbReference type="SAM" id="MobiDB-lite"/>
    </source>
</evidence>
<feature type="domain" description="Integrase catalytic" evidence="3">
    <location>
        <begin position="1"/>
        <end position="136"/>
    </location>
</feature>
<dbReference type="GO" id="GO:0015074">
    <property type="term" value="P:DNA integration"/>
    <property type="evidence" value="ECO:0007669"/>
    <property type="project" value="InterPro"/>
</dbReference>
<dbReference type="InterPro" id="IPR011059">
    <property type="entry name" value="Metal-dep_hydrolase_composite"/>
</dbReference>
<dbReference type="SUPFAM" id="SSF56672">
    <property type="entry name" value="DNA/RNA polymerases"/>
    <property type="match status" value="1"/>
</dbReference>
<dbReference type="InterPro" id="IPR006680">
    <property type="entry name" value="Amidohydro-rel"/>
</dbReference>
<dbReference type="AlphaFoldDB" id="A0A803Q0C4"/>
<reference evidence="4" key="1">
    <citation type="submission" date="2018-11" db="EMBL/GenBank/DDBJ databases">
        <authorList>
            <person name="Grassa J C."/>
        </authorList>
    </citation>
    <scope>NUCLEOTIDE SEQUENCE [LARGE SCALE GENOMIC DNA]</scope>
</reference>
<dbReference type="Pfam" id="PF07727">
    <property type="entry name" value="RVT_2"/>
    <property type="match status" value="1"/>
</dbReference>
<evidence type="ECO:0000313" key="4">
    <source>
        <dbReference type="EnsemblPlants" id="cds.evm.model.06.877"/>
    </source>
</evidence>
<evidence type="ECO:0000313" key="5">
    <source>
        <dbReference type="Proteomes" id="UP000596661"/>
    </source>
</evidence>
<dbReference type="SUPFAM" id="SSF51338">
    <property type="entry name" value="Composite domain of metallo-dependent hydrolases"/>
    <property type="match status" value="1"/>
</dbReference>
<dbReference type="InterPro" id="IPR013103">
    <property type="entry name" value="RVT_2"/>
</dbReference>
<dbReference type="Proteomes" id="UP000596661">
    <property type="component" value="Chromosome 6"/>
</dbReference>
<dbReference type="InterPro" id="IPR032466">
    <property type="entry name" value="Metal_Hydrolase"/>
</dbReference>
<dbReference type="CDD" id="cd09272">
    <property type="entry name" value="RNase_HI_RT_Ty1"/>
    <property type="match status" value="1"/>
</dbReference>
<dbReference type="InterPro" id="IPR012337">
    <property type="entry name" value="RNaseH-like_sf"/>
</dbReference>
<proteinExistence type="inferred from homology"/>
<dbReference type="SUPFAM" id="SSF53098">
    <property type="entry name" value="Ribonuclease H-like"/>
    <property type="match status" value="1"/>
</dbReference>
<dbReference type="InterPro" id="IPR036397">
    <property type="entry name" value="RNaseH_sf"/>
</dbReference>
<dbReference type="PROSITE" id="PS50994">
    <property type="entry name" value="INTEGRASE"/>
    <property type="match status" value="1"/>
</dbReference>
<dbReference type="Gene3D" id="3.30.420.10">
    <property type="entry name" value="Ribonuclease H-like superfamily/Ribonuclease H"/>
    <property type="match status" value="1"/>
</dbReference>
<feature type="compositionally biased region" description="Pro residues" evidence="2">
    <location>
        <begin position="206"/>
        <end position="220"/>
    </location>
</feature>
<dbReference type="Gramene" id="evm.model.06.877">
    <property type="protein sequence ID" value="cds.evm.model.06.877"/>
    <property type="gene ID" value="evm.TU.06.877"/>
</dbReference>
<evidence type="ECO:0000259" key="3">
    <source>
        <dbReference type="PROSITE" id="PS50994"/>
    </source>
</evidence>
<dbReference type="InterPro" id="IPR001584">
    <property type="entry name" value="Integrase_cat-core"/>
</dbReference>
<dbReference type="PANTHER" id="PTHR11439:SF467">
    <property type="entry name" value="INTEGRASE CATALYTIC DOMAIN-CONTAINING PROTEIN"/>
    <property type="match status" value="1"/>
</dbReference>
<accession>A0A803Q0C4</accession>
<dbReference type="EMBL" id="UZAU01000584">
    <property type="status" value="NOT_ANNOTATED_CDS"/>
    <property type="molecule type" value="Genomic_DNA"/>
</dbReference>
<comment type="similarity">
    <text evidence="1">Belongs to the metallo-dependent hydrolases superfamily. Hydantoinase/dihydropyrimidinase family.</text>
</comment>
<evidence type="ECO:0000256" key="1">
    <source>
        <dbReference type="ARBA" id="ARBA00008829"/>
    </source>
</evidence>